<evidence type="ECO:0000256" key="1">
    <source>
        <dbReference type="ARBA" id="ARBA00004141"/>
    </source>
</evidence>
<comment type="subcellular location">
    <subcellularLocation>
        <location evidence="1">Membrane</location>
        <topology evidence="1">Multi-pass membrane protein</topology>
    </subcellularLocation>
</comment>
<dbReference type="Pfam" id="PF04932">
    <property type="entry name" value="Wzy_C"/>
    <property type="match status" value="1"/>
</dbReference>
<feature type="transmembrane region" description="Helical" evidence="5">
    <location>
        <begin position="434"/>
        <end position="455"/>
    </location>
</feature>
<dbReference type="GO" id="GO:0016020">
    <property type="term" value="C:membrane"/>
    <property type="evidence" value="ECO:0007669"/>
    <property type="project" value="UniProtKB-SubCell"/>
</dbReference>
<organism evidence="7 8">
    <name type="scientific">Candidatus Woesebacteria bacterium RIFCSPLOWO2_01_FULL_39_25</name>
    <dbReference type="NCBI Taxonomy" id="1802521"/>
    <lineage>
        <taxon>Bacteria</taxon>
        <taxon>Candidatus Woeseibacteriota</taxon>
    </lineage>
</organism>
<feature type="transmembrane region" description="Helical" evidence="5">
    <location>
        <begin position="407"/>
        <end position="428"/>
    </location>
</feature>
<comment type="caution">
    <text evidence="7">The sequence shown here is derived from an EMBL/GenBank/DDBJ whole genome shotgun (WGS) entry which is preliminary data.</text>
</comment>
<keyword evidence="2 5" id="KW-0812">Transmembrane</keyword>
<feature type="transmembrane region" description="Helical" evidence="5">
    <location>
        <begin position="7"/>
        <end position="26"/>
    </location>
</feature>
<keyword evidence="4 5" id="KW-0472">Membrane</keyword>
<keyword evidence="3 5" id="KW-1133">Transmembrane helix</keyword>
<feature type="transmembrane region" description="Helical" evidence="5">
    <location>
        <begin position="46"/>
        <end position="63"/>
    </location>
</feature>
<gene>
    <name evidence="7" type="ORF">A2893_04740</name>
</gene>
<feature type="transmembrane region" description="Helical" evidence="5">
    <location>
        <begin position="129"/>
        <end position="148"/>
    </location>
</feature>
<feature type="transmembrane region" description="Helical" evidence="5">
    <location>
        <begin position="375"/>
        <end position="395"/>
    </location>
</feature>
<protein>
    <recommendedName>
        <fullName evidence="6">O-antigen ligase-related domain-containing protein</fullName>
    </recommendedName>
</protein>
<dbReference type="InterPro" id="IPR007016">
    <property type="entry name" value="O-antigen_ligase-rel_domated"/>
</dbReference>
<dbReference type="PANTHER" id="PTHR37422:SF13">
    <property type="entry name" value="LIPOPOLYSACCHARIDE BIOSYNTHESIS PROTEIN PA4999-RELATED"/>
    <property type="match status" value="1"/>
</dbReference>
<evidence type="ECO:0000256" key="2">
    <source>
        <dbReference type="ARBA" id="ARBA00022692"/>
    </source>
</evidence>
<dbReference type="Proteomes" id="UP000176725">
    <property type="component" value="Unassembled WGS sequence"/>
</dbReference>
<dbReference type="STRING" id="1802521.A2893_04740"/>
<evidence type="ECO:0000313" key="8">
    <source>
        <dbReference type="Proteomes" id="UP000176725"/>
    </source>
</evidence>
<proteinExistence type="predicted"/>
<reference evidence="7 8" key="1">
    <citation type="journal article" date="2016" name="Nat. Commun.">
        <title>Thousands of microbial genomes shed light on interconnected biogeochemical processes in an aquifer system.</title>
        <authorList>
            <person name="Anantharaman K."/>
            <person name="Brown C.T."/>
            <person name="Hug L.A."/>
            <person name="Sharon I."/>
            <person name="Castelle C.J."/>
            <person name="Probst A.J."/>
            <person name="Thomas B.C."/>
            <person name="Singh A."/>
            <person name="Wilkins M.J."/>
            <person name="Karaoz U."/>
            <person name="Brodie E.L."/>
            <person name="Williams K.H."/>
            <person name="Hubbard S.S."/>
            <person name="Banfield J.F."/>
        </authorList>
    </citation>
    <scope>NUCLEOTIDE SEQUENCE [LARGE SCALE GENOMIC DNA]</scope>
</reference>
<dbReference type="PANTHER" id="PTHR37422">
    <property type="entry name" value="TEICHURONIC ACID BIOSYNTHESIS PROTEIN TUAE"/>
    <property type="match status" value="1"/>
</dbReference>
<feature type="transmembrane region" description="Helical" evidence="5">
    <location>
        <begin position="212"/>
        <end position="228"/>
    </location>
</feature>
<evidence type="ECO:0000256" key="4">
    <source>
        <dbReference type="ARBA" id="ARBA00023136"/>
    </source>
</evidence>
<evidence type="ECO:0000313" key="7">
    <source>
        <dbReference type="EMBL" id="OGM64932.1"/>
    </source>
</evidence>
<dbReference type="InterPro" id="IPR051533">
    <property type="entry name" value="WaaL-like"/>
</dbReference>
<name>A0A1F8BLN3_9BACT</name>
<sequence>MLKRLWLLDGLIKYTVAAILIGVPLYPKFPLFRISGTFVAIRIEDILLAFAGFLLLAIFVRKLDKYWKDSITKTIMLFLIVGFVSLISAIYITHTVVPHIGLLHWVRRIEYFIPFFLGLEAIERDKKNLAFFSKIIVIVVALAFIYGFGQKYFGWPIIITQNQEYSKGIALRYTTGSHINSTFAGHYDLASFLVLILPIVVSSFFLLKGLRTKIFLTAGFFSGLWLLVNTASRISLVSYLVAVVLSLFLIKRYKAIPLVLVVSVLFIGFSSNLISRYGRIIEVVRTQSLEFNLINYRSLNRLVYAAEDEFVLKRQIATPTPTLVPVFEDRSTNIRLNVEWPRALRAFAKNPFLGTGYSSITLATDNDYLRTLGEVGALGFLAFFLIFGKISVSLVKVLPFDKHFEGIELAFIVGVVGAMPGIFLNAFFIDVFEASKFAIFFWLLIGFTISLTKYAKSE</sequence>
<feature type="transmembrane region" description="Helical" evidence="5">
    <location>
        <begin position="75"/>
        <end position="93"/>
    </location>
</feature>
<feature type="transmembrane region" description="Helical" evidence="5">
    <location>
        <begin position="189"/>
        <end position="207"/>
    </location>
</feature>
<accession>A0A1F8BLN3</accession>
<feature type="domain" description="O-antigen ligase-related" evidence="6">
    <location>
        <begin position="219"/>
        <end position="384"/>
    </location>
</feature>
<dbReference type="AlphaFoldDB" id="A0A1F8BLN3"/>
<dbReference type="EMBL" id="MGHH01000007">
    <property type="protein sequence ID" value="OGM64932.1"/>
    <property type="molecule type" value="Genomic_DNA"/>
</dbReference>
<feature type="transmembrane region" description="Helical" evidence="5">
    <location>
        <begin position="255"/>
        <end position="274"/>
    </location>
</feature>
<evidence type="ECO:0000259" key="6">
    <source>
        <dbReference type="Pfam" id="PF04932"/>
    </source>
</evidence>
<evidence type="ECO:0000256" key="5">
    <source>
        <dbReference type="SAM" id="Phobius"/>
    </source>
</evidence>
<evidence type="ECO:0000256" key="3">
    <source>
        <dbReference type="ARBA" id="ARBA00022989"/>
    </source>
</evidence>